<sequence>MTKPPALRPSFWDRVPLDRMNPAEWESLCDGCGKCCLNKIEFEDTGEVAFTRIACRLLDGESCRCTNYEIRRQFVPDCVQLSPATLPKIAYWMPRTCAYRLLWEGKSLPSWHHLLTGSHDSIHEAGASVRGWTVPEFEVNEDDWEDHIIDETP</sequence>
<dbReference type="RefSeq" id="WP_097030721.1">
    <property type="nucleotide sequence ID" value="NZ_OAOQ01000009.1"/>
</dbReference>
<dbReference type="InterPro" id="IPR005358">
    <property type="entry name" value="Puta_zinc/iron-chelating_dom"/>
</dbReference>
<name>A0A285CUG5_9RHOB</name>
<dbReference type="InterPro" id="IPR008228">
    <property type="entry name" value="UCP006173"/>
</dbReference>
<dbReference type="HAMAP" id="MF_00676">
    <property type="entry name" value="UPF0260"/>
    <property type="match status" value="1"/>
</dbReference>
<gene>
    <name evidence="2" type="ORF">SAMN05878503_10939</name>
</gene>
<reference evidence="3" key="1">
    <citation type="submission" date="2017-08" db="EMBL/GenBank/DDBJ databases">
        <authorList>
            <person name="Varghese N."/>
            <person name="Submissions S."/>
        </authorList>
    </citation>
    <scope>NUCLEOTIDE SEQUENCE [LARGE SCALE GENOMIC DNA]</scope>
    <source>
        <strain evidence="3">JA234</strain>
    </source>
</reference>
<dbReference type="OrthoDB" id="9786855at2"/>
<dbReference type="PIRSF" id="PIRSF006173">
    <property type="entry name" value="UCP006173"/>
    <property type="match status" value="1"/>
</dbReference>
<dbReference type="AlphaFoldDB" id="A0A285CUG5"/>
<evidence type="ECO:0000313" key="3">
    <source>
        <dbReference type="Proteomes" id="UP000219467"/>
    </source>
</evidence>
<dbReference type="NCBIfam" id="NF003501">
    <property type="entry name" value="PRK05170.1-5"/>
    <property type="match status" value="1"/>
</dbReference>
<dbReference type="Proteomes" id="UP000219467">
    <property type="component" value="Unassembled WGS sequence"/>
</dbReference>
<dbReference type="Pfam" id="PF03692">
    <property type="entry name" value="CxxCxxCC"/>
    <property type="match status" value="1"/>
</dbReference>
<dbReference type="PANTHER" id="PTHR37421">
    <property type="entry name" value="UPF0260 PROTEIN YCGN"/>
    <property type="match status" value="1"/>
</dbReference>
<proteinExistence type="inferred from homology"/>
<dbReference type="EMBL" id="OAOQ01000009">
    <property type="protein sequence ID" value="SNX71229.1"/>
    <property type="molecule type" value="Genomic_DNA"/>
</dbReference>
<protein>
    <recommendedName>
        <fullName evidence="1">UPF0260 protein SAMN05878503_10939</fullName>
    </recommendedName>
</protein>
<comment type="similarity">
    <text evidence="1">Belongs to the UPF0260 family.</text>
</comment>
<organism evidence="2 3">
    <name type="scientific">Cereibacter ovatus</name>
    <dbReference type="NCBI Taxonomy" id="439529"/>
    <lineage>
        <taxon>Bacteria</taxon>
        <taxon>Pseudomonadati</taxon>
        <taxon>Pseudomonadota</taxon>
        <taxon>Alphaproteobacteria</taxon>
        <taxon>Rhodobacterales</taxon>
        <taxon>Paracoccaceae</taxon>
        <taxon>Cereibacter</taxon>
    </lineage>
</organism>
<accession>A0A285CUG5</accession>
<dbReference type="NCBIfam" id="NF003507">
    <property type="entry name" value="PRK05170.2-5"/>
    <property type="match status" value="1"/>
</dbReference>
<evidence type="ECO:0000256" key="1">
    <source>
        <dbReference type="HAMAP-Rule" id="MF_00676"/>
    </source>
</evidence>
<dbReference type="PANTHER" id="PTHR37421:SF1">
    <property type="entry name" value="UPF0260 PROTEIN YCGN"/>
    <property type="match status" value="1"/>
</dbReference>
<keyword evidence="3" id="KW-1185">Reference proteome</keyword>
<evidence type="ECO:0000313" key="2">
    <source>
        <dbReference type="EMBL" id="SNX71229.1"/>
    </source>
</evidence>